<gene>
    <name evidence="3" type="ORF">H9838_06920</name>
</gene>
<dbReference type="SUPFAM" id="SSF64376">
    <property type="entry name" value="YlxR-like"/>
    <property type="match status" value="1"/>
</dbReference>
<dbReference type="NCBIfam" id="NF047356">
    <property type="entry name" value="RNA_bind_RnpM"/>
    <property type="match status" value="1"/>
</dbReference>
<feature type="domain" description="YlxR" evidence="2">
    <location>
        <begin position="9"/>
        <end position="93"/>
    </location>
</feature>
<evidence type="ECO:0000256" key="1">
    <source>
        <dbReference type="SAM" id="MobiDB-lite"/>
    </source>
</evidence>
<dbReference type="CDD" id="cd00279">
    <property type="entry name" value="YlxR"/>
    <property type="match status" value="1"/>
</dbReference>
<evidence type="ECO:0000313" key="3">
    <source>
        <dbReference type="EMBL" id="HIY26888.1"/>
    </source>
</evidence>
<dbReference type="EMBL" id="DXDU01000110">
    <property type="protein sequence ID" value="HIY26888.1"/>
    <property type="molecule type" value="Genomic_DNA"/>
</dbReference>
<proteinExistence type="predicted"/>
<dbReference type="Proteomes" id="UP000823915">
    <property type="component" value="Unassembled WGS sequence"/>
</dbReference>
<dbReference type="Pfam" id="PF04296">
    <property type="entry name" value="YlxR"/>
    <property type="match status" value="1"/>
</dbReference>
<dbReference type="InterPro" id="IPR007393">
    <property type="entry name" value="YlxR_dom"/>
</dbReference>
<dbReference type="InterPro" id="IPR035931">
    <property type="entry name" value="YlxR-like_sf"/>
</dbReference>
<dbReference type="Gene3D" id="3.30.1230.10">
    <property type="entry name" value="YlxR-like"/>
    <property type="match status" value="1"/>
</dbReference>
<dbReference type="AlphaFoldDB" id="A0A9D2C065"/>
<comment type="caution">
    <text evidence="3">The sequence shown here is derived from an EMBL/GenBank/DDBJ whole genome shotgun (WGS) entry which is preliminary data.</text>
</comment>
<name>A0A9D2C065_9FIRM</name>
<dbReference type="InterPro" id="IPR037465">
    <property type="entry name" value="YlxR"/>
</dbReference>
<feature type="region of interest" description="Disordered" evidence="1">
    <location>
        <begin position="29"/>
        <end position="48"/>
    </location>
</feature>
<accession>A0A9D2C065</accession>
<protein>
    <submittedName>
        <fullName evidence="3">YlxR family protein</fullName>
    </submittedName>
</protein>
<evidence type="ECO:0000313" key="4">
    <source>
        <dbReference type="Proteomes" id="UP000823915"/>
    </source>
</evidence>
<reference evidence="3" key="2">
    <citation type="submission" date="2021-04" db="EMBL/GenBank/DDBJ databases">
        <authorList>
            <person name="Gilroy R."/>
        </authorList>
    </citation>
    <scope>NUCLEOTIDE SEQUENCE</scope>
    <source>
        <strain evidence="3">1282</strain>
    </source>
</reference>
<dbReference type="PANTHER" id="PTHR34215">
    <property type="entry name" value="BLL0784 PROTEIN"/>
    <property type="match status" value="1"/>
</dbReference>
<organism evidence="3 4">
    <name type="scientific">Candidatus Acutalibacter pullistercoris</name>
    <dbReference type="NCBI Taxonomy" id="2838418"/>
    <lineage>
        <taxon>Bacteria</taxon>
        <taxon>Bacillati</taxon>
        <taxon>Bacillota</taxon>
        <taxon>Clostridia</taxon>
        <taxon>Eubacteriales</taxon>
        <taxon>Acutalibacteraceae</taxon>
        <taxon>Acutalibacter</taxon>
    </lineage>
</organism>
<dbReference type="PANTHER" id="PTHR34215:SF1">
    <property type="entry name" value="YLXR DOMAIN-CONTAINING PROTEIN"/>
    <property type="match status" value="1"/>
</dbReference>
<evidence type="ECO:0000259" key="2">
    <source>
        <dbReference type="Pfam" id="PF04296"/>
    </source>
</evidence>
<reference evidence="3" key="1">
    <citation type="journal article" date="2021" name="PeerJ">
        <title>Extensive microbial diversity within the chicken gut microbiome revealed by metagenomics and culture.</title>
        <authorList>
            <person name="Gilroy R."/>
            <person name="Ravi A."/>
            <person name="Getino M."/>
            <person name="Pursley I."/>
            <person name="Horton D.L."/>
            <person name="Alikhan N.F."/>
            <person name="Baker D."/>
            <person name="Gharbi K."/>
            <person name="Hall N."/>
            <person name="Watson M."/>
            <person name="Adriaenssens E.M."/>
            <person name="Foster-Nyarko E."/>
            <person name="Jarju S."/>
            <person name="Secka A."/>
            <person name="Antonio M."/>
            <person name="Oren A."/>
            <person name="Chaudhuri R.R."/>
            <person name="La Ragione R."/>
            <person name="Hildebrand F."/>
            <person name="Pallen M.J."/>
        </authorList>
    </citation>
    <scope>NUCLEOTIDE SEQUENCE</scope>
    <source>
        <strain evidence="3">1282</strain>
    </source>
</reference>
<sequence>MRPKKIPMRMCTGCGEMKPKKELVRVVKAPQRQDENGQPLPPEISLDLTGKKPGRGAYLCRNPECLRLARKARRLERAFSCQIPGEVYDRMEQEMGKDET</sequence>